<evidence type="ECO:0000313" key="2">
    <source>
        <dbReference type="Proteomes" id="UP000254771"/>
    </source>
</evidence>
<dbReference type="EMBL" id="QFXE01000005">
    <property type="protein sequence ID" value="RDH87675.1"/>
    <property type="molecule type" value="Genomic_DNA"/>
</dbReference>
<evidence type="ECO:0000313" key="1">
    <source>
        <dbReference type="EMBL" id="RDH87675.1"/>
    </source>
</evidence>
<name>A0A370DRG2_9GAMM</name>
<protein>
    <submittedName>
        <fullName evidence="1">Uncharacterized protein</fullName>
    </submittedName>
</protein>
<comment type="caution">
    <text evidence="1">The sequence shown here is derived from an EMBL/GenBank/DDBJ whole genome shotgun (WGS) entry which is preliminary data.</text>
</comment>
<dbReference type="InterPro" id="IPR045941">
    <property type="entry name" value="DUF6361"/>
</dbReference>
<gene>
    <name evidence="1" type="ORF">DIZ78_03715</name>
</gene>
<proteinExistence type="predicted"/>
<dbReference type="Pfam" id="PF19888">
    <property type="entry name" value="DUF6361"/>
    <property type="match status" value="1"/>
</dbReference>
<organism evidence="1 2">
    <name type="scientific">endosymbiont of Escarpia spicata</name>
    <dbReference type="NCBI Taxonomy" id="2200908"/>
    <lineage>
        <taxon>Bacteria</taxon>
        <taxon>Pseudomonadati</taxon>
        <taxon>Pseudomonadota</taxon>
        <taxon>Gammaproteobacteria</taxon>
        <taxon>sulfur-oxidizing symbionts</taxon>
    </lineage>
</organism>
<keyword evidence="2" id="KW-1185">Reference proteome</keyword>
<dbReference type="Proteomes" id="UP000254771">
    <property type="component" value="Unassembled WGS sequence"/>
</dbReference>
<reference evidence="1 2" key="1">
    <citation type="journal article" date="2018" name="ISME J.">
        <title>Endosymbiont genomes yield clues of tubeworm success.</title>
        <authorList>
            <person name="Li Y."/>
            <person name="Liles M.R."/>
            <person name="Halanych K.M."/>
        </authorList>
    </citation>
    <scope>NUCLEOTIDE SEQUENCE [LARGE SCALE GENOMIC DNA]</scope>
    <source>
        <strain evidence="1">A1462</strain>
    </source>
</reference>
<accession>A0A370DRG2</accession>
<dbReference type="AlphaFoldDB" id="A0A370DRG2"/>
<sequence length="417" mass="47403">MVSTFAWLDHSESDRRKALDVVDLFREQDTRDELGIGTVRDALADSLFPGISTIQTRAKYLLFIPWIYQALEAGRTKSSDVARLARRHEIDLIYQLLKSDDTDGVIGKDAKAGLQRLPSSVYWAGLGVFGIRRFQGSLDQYHRSLDGFYLGRRQIHASAEDGVVELFKPQTNWHEGLPPAPDGFPEEASLQLREEEAEYLHQQIMTNVPGTLIAFLIDQGKWWDAVSFPWHHPQIGECTSQVKAQLHHAELFSLVMLGAALLYNLMLAEKRASNRNDGADSSEGLVGHYRNALGDWYGEIEDKRRTLDRWVESRSDFWKVIHHVNPRIPIPTVHFINTWTDLALATDEIDTLIGARAARDLIHHRERRLKRTLARLGNPRALEMWSGAAGTQQLTYRWQQAQTIVQDILRGLGRGQG</sequence>